<dbReference type="PANTHER" id="PTHR43065:SF42">
    <property type="entry name" value="TWO-COMPONENT SENSOR PPRA"/>
    <property type="match status" value="1"/>
</dbReference>
<dbReference type="EC" id="2.7.13.3" evidence="2"/>
<dbReference type="Gene3D" id="3.30.565.10">
    <property type="entry name" value="Histidine kinase-like ATPase, C-terminal domain"/>
    <property type="match status" value="1"/>
</dbReference>
<reference evidence="10 11" key="1">
    <citation type="submission" date="2021-03" db="EMBL/GenBank/DDBJ databases">
        <title>Genomic Encyclopedia of Type Strains, Phase III (KMG-III): the genomes of soil and plant-associated and newly described type strains.</title>
        <authorList>
            <person name="Whitman W."/>
        </authorList>
    </citation>
    <scope>NUCLEOTIDE SEQUENCE [LARGE SCALE GENOMIC DNA]</scope>
    <source>
        <strain evidence="10 11">IMMIB AFH-6</strain>
    </source>
</reference>
<dbReference type="PROSITE" id="PS50109">
    <property type="entry name" value="HIS_KIN"/>
    <property type="match status" value="1"/>
</dbReference>
<evidence type="ECO:0000256" key="5">
    <source>
        <dbReference type="SAM" id="MobiDB-lite"/>
    </source>
</evidence>
<dbReference type="Proteomes" id="UP000781958">
    <property type="component" value="Unassembled WGS sequence"/>
</dbReference>
<feature type="domain" description="PAS" evidence="8">
    <location>
        <begin position="131"/>
        <end position="201"/>
    </location>
</feature>
<dbReference type="EMBL" id="JAGINP010000001">
    <property type="protein sequence ID" value="MBP2290477.1"/>
    <property type="molecule type" value="Genomic_DNA"/>
</dbReference>
<evidence type="ECO:0000256" key="1">
    <source>
        <dbReference type="ARBA" id="ARBA00000085"/>
    </source>
</evidence>
<organism evidence="10 11">
    <name type="scientific">Azospirillum rugosum</name>
    <dbReference type="NCBI Taxonomy" id="416170"/>
    <lineage>
        <taxon>Bacteria</taxon>
        <taxon>Pseudomonadati</taxon>
        <taxon>Pseudomonadota</taxon>
        <taxon>Alphaproteobacteria</taxon>
        <taxon>Rhodospirillales</taxon>
        <taxon>Azospirillaceae</taxon>
        <taxon>Azospirillum</taxon>
    </lineage>
</organism>
<comment type="caution">
    <text evidence="10">The sequence shown here is derived from an EMBL/GenBank/DDBJ whole genome shotgun (WGS) entry which is preliminary data.</text>
</comment>
<dbReference type="InterPro" id="IPR011006">
    <property type="entry name" value="CheY-like_superfamily"/>
</dbReference>
<dbReference type="InterPro" id="IPR000014">
    <property type="entry name" value="PAS"/>
</dbReference>
<dbReference type="PROSITE" id="PS50110">
    <property type="entry name" value="RESPONSE_REGULATORY"/>
    <property type="match status" value="1"/>
</dbReference>
<dbReference type="Pfam" id="PF00512">
    <property type="entry name" value="HisKA"/>
    <property type="match status" value="1"/>
</dbReference>
<dbReference type="NCBIfam" id="TIGR00229">
    <property type="entry name" value="sensory_box"/>
    <property type="match status" value="2"/>
</dbReference>
<evidence type="ECO:0000256" key="4">
    <source>
        <dbReference type="PROSITE-ProRule" id="PRU00169"/>
    </source>
</evidence>
<dbReference type="SMART" id="SM00091">
    <property type="entry name" value="PAS"/>
    <property type="match status" value="2"/>
</dbReference>
<evidence type="ECO:0000259" key="9">
    <source>
        <dbReference type="PROSITE" id="PS50113"/>
    </source>
</evidence>
<dbReference type="SUPFAM" id="SSF47384">
    <property type="entry name" value="Homodimeric domain of signal transducing histidine kinase"/>
    <property type="match status" value="1"/>
</dbReference>
<dbReference type="InterPro" id="IPR001789">
    <property type="entry name" value="Sig_transdc_resp-reg_receiver"/>
</dbReference>
<dbReference type="InterPro" id="IPR003661">
    <property type="entry name" value="HisK_dim/P_dom"/>
</dbReference>
<dbReference type="PRINTS" id="PR00344">
    <property type="entry name" value="BCTRLSENSOR"/>
</dbReference>
<dbReference type="CDD" id="cd00082">
    <property type="entry name" value="HisKA"/>
    <property type="match status" value="1"/>
</dbReference>
<dbReference type="SUPFAM" id="SSF55785">
    <property type="entry name" value="PYP-like sensor domain (PAS domain)"/>
    <property type="match status" value="3"/>
</dbReference>
<dbReference type="InterPro" id="IPR003594">
    <property type="entry name" value="HATPase_dom"/>
</dbReference>
<comment type="caution">
    <text evidence="4">Lacks conserved residue(s) required for the propagation of feature annotation.</text>
</comment>
<feature type="region of interest" description="Disordered" evidence="5">
    <location>
        <begin position="763"/>
        <end position="784"/>
    </location>
</feature>
<evidence type="ECO:0000259" key="8">
    <source>
        <dbReference type="PROSITE" id="PS50112"/>
    </source>
</evidence>
<dbReference type="CDD" id="cd00130">
    <property type="entry name" value="PAS"/>
    <property type="match status" value="3"/>
</dbReference>
<dbReference type="InterPro" id="IPR013656">
    <property type="entry name" value="PAS_4"/>
</dbReference>
<dbReference type="SMART" id="SM00086">
    <property type="entry name" value="PAC"/>
    <property type="match status" value="3"/>
</dbReference>
<dbReference type="InterPro" id="IPR036097">
    <property type="entry name" value="HisK_dim/P_sf"/>
</dbReference>
<evidence type="ECO:0000259" key="6">
    <source>
        <dbReference type="PROSITE" id="PS50109"/>
    </source>
</evidence>
<dbReference type="InterPro" id="IPR001610">
    <property type="entry name" value="PAC"/>
</dbReference>
<evidence type="ECO:0000259" key="7">
    <source>
        <dbReference type="PROSITE" id="PS50110"/>
    </source>
</evidence>
<dbReference type="PROSITE" id="PS50112">
    <property type="entry name" value="PAS"/>
    <property type="match status" value="1"/>
</dbReference>
<evidence type="ECO:0000313" key="11">
    <source>
        <dbReference type="Proteomes" id="UP000781958"/>
    </source>
</evidence>
<dbReference type="RefSeq" id="WP_209762571.1">
    <property type="nucleotide sequence ID" value="NZ_JAGINP010000001.1"/>
</dbReference>
<dbReference type="Gene3D" id="1.10.287.130">
    <property type="match status" value="1"/>
</dbReference>
<dbReference type="Gene3D" id="3.30.450.20">
    <property type="entry name" value="PAS domain"/>
    <property type="match status" value="3"/>
</dbReference>
<dbReference type="InterPro" id="IPR035965">
    <property type="entry name" value="PAS-like_dom_sf"/>
</dbReference>
<dbReference type="InterPro" id="IPR005467">
    <property type="entry name" value="His_kinase_dom"/>
</dbReference>
<dbReference type="Pfam" id="PF02518">
    <property type="entry name" value="HATPase_c"/>
    <property type="match status" value="1"/>
</dbReference>
<dbReference type="InterPro" id="IPR000700">
    <property type="entry name" value="PAS-assoc_C"/>
</dbReference>
<sequence length="784" mass="84403">MAADANSPASDDALLVIRWREGGGHPIDTASPAVLRMLGEAEPCLQTLLHPFDRDRFLAEVARARRCGHDRARHADHRVVDRDGRVSWWQTVTVLHPQPDGGLRGVSHAFDVTDLRGCGRSLPQDTAPCAERALLQAMLDSIPDLIFFKDLDSVFVGCNRAFAAFLGRSEEEIVGRSDFDLVPRDLALAFRADDREALRVGMPRRVVETVQLPDGREALLETIKTPYRGPSGELLGLAAVARDVTEARSTEETLRTLSLAVAQSPVAVVITDALGKVAYVNARFTAMTGREASAVHDLESFALCFAEPGSDQFREMWRVLSAGETWQGELPARRSDGGLYWASVTIAPVREADGRITNIIGTADDVTERRQAEEQMRRAQKMQAVGVLAGGIAHDFNNILTAILGYSHLALDSLPEGSEVRDDVAQVTIAAERAKGLVQQLLTFSRKEKAGREVVDLRRIVEEALQLIHPTIPLDVTIRFVCDDGDMAVFAAPTQIHQVVVNLCKNALDAIGDDPKGGPKGGGLPRLIVVTLAHATVGAPKELARARLNPGRYLCLSVSDTGCGMDAALIERIFEPFFTTKAVDKGTGLGLAAVHGIVADHGGVIDVVSAPGEGSSFSIYLPRHDPELGLRAIKRGRGRILLVGDERTMLGMAGRLLRMQGFQVVASAGSRRGLALFTIAPERFDLVVLEQGPTGQAWRLLTLARAFAAASPGIPILVCASPDSELEGAAVEAAGVTRILRTPVVPDQFVTLVRQLVEERLAQKAGRNADSTTGATTGRGHRPA</sequence>
<feature type="domain" description="PAC" evidence="9">
    <location>
        <begin position="326"/>
        <end position="378"/>
    </location>
</feature>
<keyword evidence="11" id="KW-1185">Reference proteome</keyword>
<dbReference type="PROSITE" id="PS50113">
    <property type="entry name" value="PAC"/>
    <property type="match status" value="2"/>
</dbReference>
<dbReference type="PANTHER" id="PTHR43065">
    <property type="entry name" value="SENSOR HISTIDINE KINASE"/>
    <property type="match status" value="1"/>
</dbReference>
<feature type="domain" description="Response regulatory" evidence="7">
    <location>
        <begin position="639"/>
        <end position="757"/>
    </location>
</feature>
<proteinExistence type="predicted"/>
<accession>A0ABS4SD29</accession>
<dbReference type="Pfam" id="PF13426">
    <property type="entry name" value="PAS_9"/>
    <property type="match status" value="1"/>
</dbReference>
<dbReference type="SUPFAM" id="SSF52172">
    <property type="entry name" value="CheY-like"/>
    <property type="match status" value="1"/>
</dbReference>
<name>A0ABS4SD29_9PROT</name>
<dbReference type="Gene3D" id="3.40.50.2300">
    <property type="match status" value="1"/>
</dbReference>
<protein>
    <recommendedName>
        <fullName evidence="2">histidine kinase</fullName>
        <ecNumber evidence="2">2.7.13.3</ecNumber>
    </recommendedName>
</protein>
<keyword evidence="3" id="KW-0597">Phosphoprotein</keyword>
<dbReference type="InterPro" id="IPR036890">
    <property type="entry name" value="HATPase_C_sf"/>
</dbReference>
<feature type="domain" description="PAC" evidence="9">
    <location>
        <begin position="200"/>
        <end position="256"/>
    </location>
</feature>
<comment type="catalytic activity">
    <reaction evidence="1">
        <text>ATP + protein L-histidine = ADP + protein N-phospho-L-histidine.</text>
        <dbReference type="EC" id="2.7.13.3"/>
    </reaction>
</comment>
<dbReference type="SMART" id="SM00387">
    <property type="entry name" value="HATPase_c"/>
    <property type="match status" value="1"/>
</dbReference>
<dbReference type="SUPFAM" id="SSF55874">
    <property type="entry name" value="ATPase domain of HSP90 chaperone/DNA topoisomerase II/histidine kinase"/>
    <property type="match status" value="1"/>
</dbReference>
<evidence type="ECO:0000256" key="3">
    <source>
        <dbReference type="ARBA" id="ARBA00022553"/>
    </source>
</evidence>
<gene>
    <name evidence="10" type="ORF">J2851_000214</name>
</gene>
<evidence type="ECO:0000313" key="10">
    <source>
        <dbReference type="EMBL" id="MBP2290477.1"/>
    </source>
</evidence>
<feature type="domain" description="Histidine kinase" evidence="6">
    <location>
        <begin position="391"/>
        <end position="625"/>
    </location>
</feature>
<dbReference type="SMART" id="SM00388">
    <property type="entry name" value="HisKA"/>
    <property type="match status" value="1"/>
</dbReference>
<dbReference type="Pfam" id="PF08448">
    <property type="entry name" value="PAS_4"/>
    <property type="match status" value="1"/>
</dbReference>
<evidence type="ECO:0000256" key="2">
    <source>
        <dbReference type="ARBA" id="ARBA00012438"/>
    </source>
</evidence>
<dbReference type="InterPro" id="IPR004358">
    <property type="entry name" value="Sig_transdc_His_kin-like_C"/>
</dbReference>